<keyword evidence="2" id="KW-1185">Reference proteome</keyword>
<sequence>MAMVVDVSRDSKVTEARCHARKKKRSFVIKNKNEWIFRLKRLKKVKKFKYGIRTGYYCTPSAKRCVELLELDTLVKMNKIQEVKFVKGDLLKKKVRLKRIFPRSFFNVMELLMVHLSYEARARDPPRNDEGDQLRDRESSLSICNGQGSVYNGKTRECKQQRMLKCLSWGLGFIHRKEVPVVLQITVVYELKVIIMRF</sequence>
<dbReference type="EMBL" id="CM044702">
    <property type="protein sequence ID" value="KAI5675506.1"/>
    <property type="molecule type" value="Genomic_DNA"/>
</dbReference>
<reference evidence="2" key="1">
    <citation type="journal article" date="2023" name="Nat. Plants">
        <title>Single-cell RNA sequencing provides a high-resolution roadmap for understanding the multicellular compartmentation of specialized metabolism.</title>
        <authorList>
            <person name="Sun S."/>
            <person name="Shen X."/>
            <person name="Li Y."/>
            <person name="Li Y."/>
            <person name="Wang S."/>
            <person name="Li R."/>
            <person name="Zhang H."/>
            <person name="Shen G."/>
            <person name="Guo B."/>
            <person name="Wei J."/>
            <person name="Xu J."/>
            <person name="St-Pierre B."/>
            <person name="Chen S."/>
            <person name="Sun C."/>
        </authorList>
    </citation>
    <scope>NUCLEOTIDE SEQUENCE [LARGE SCALE GENOMIC DNA]</scope>
</reference>
<organism evidence="1 2">
    <name type="scientific">Catharanthus roseus</name>
    <name type="common">Madagascar periwinkle</name>
    <name type="synonym">Vinca rosea</name>
    <dbReference type="NCBI Taxonomy" id="4058"/>
    <lineage>
        <taxon>Eukaryota</taxon>
        <taxon>Viridiplantae</taxon>
        <taxon>Streptophyta</taxon>
        <taxon>Embryophyta</taxon>
        <taxon>Tracheophyta</taxon>
        <taxon>Spermatophyta</taxon>
        <taxon>Magnoliopsida</taxon>
        <taxon>eudicotyledons</taxon>
        <taxon>Gunneridae</taxon>
        <taxon>Pentapetalae</taxon>
        <taxon>asterids</taxon>
        <taxon>lamiids</taxon>
        <taxon>Gentianales</taxon>
        <taxon>Apocynaceae</taxon>
        <taxon>Rauvolfioideae</taxon>
        <taxon>Vinceae</taxon>
        <taxon>Catharanthinae</taxon>
        <taxon>Catharanthus</taxon>
    </lineage>
</organism>
<dbReference type="Proteomes" id="UP001060085">
    <property type="component" value="Linkage Group LG02"/>
</dbReference>
<evidence type="ECO:0000313" key="1">
    <source>
        <dbReference type="EMBL" id="KAI5675506.1"/>
    </source>
</evidence>
<evidence type="ECO:0000313" key="2">
    <source>
        <dbReference type="Proteomes" id="UP001060085"/>
    </source>
</evidence>
<gene>
    <name evidence="1" type="ORF">M9H77_06456</name>
</gene>
<accession>A0ACC0BSC8</accession>
<protein>
    <submittedName>
        <fullName evidence="1">Uncharacterized protein</fullName>
    </submittedName>
</protein>
<name>A0ACC0BSC8_CATRO</name>
<comment type="caution">
    <text evidence="1">The sequence shown here is derived from an EMBL/GenBank/DDBJ whole genome shotgun (WGS) entry which is preliminary data.</text>
</comment>
<proteinExistence type="predicted"/>